<evidence type="ECO:0000256" key="1">
    <source>
        <dbReference type="ARBA" id="ARBA00004651"/>
    </source>
</evidence>
<name>A0A4Q2M7N3_9MICO</name>
<dbReference type="Proteomes" id="UP000581087">
    <property type="component" value="Unassembled WGS sequence"/>
</dbReference>
<dbReference type="InterPro" id="IPR037185">
    <property type="entry name" value="EmrE-like"/>
</dbReference>
<reference evidence="11 12" key="1">
    <citation type="submission" date="2019-01" db="EMBL/GenBank/DDBJ databases">
        <title>Agromyces.</title>
        <authorList>
            <person name="Li J."/>
        </authorList>
    </citation>
    <scope>NUCLEOTIDE SEQUENCE [LARGE SCALE GENOMIC DNA]</scope>
    <source>
        <strain evidence="11 12">DSM 23870</strain>
    </source>
</reference>
<keyword evidence="4 7" id="KW-0812">Transmembrane</keyword>
<dbReference type="Gene3D" id="1.10.3730.20">
    <property type="match status" value="1"/>
</dbReference>
<organism evidence="11 12">
    <name type="scientific">Agromyces atrinae</name>
    <dbReference type="NCBI Taxonomy" id="592376"/>
    <lineage>
        <taxon>Bacteria</taxon>
        <taxon>Bacillati</taxon>
        <taxon>Actinomycetota</taxon>
        <taxon>Actinomycetes</taxon>
        <taxon>Micrococcales</taxon>
        <taxon>Microbacteriaceae</taxon>
        <taxon>Agromyces</taxon>
    </lineage>
</organism>
<dbReference type="EMBL" id="SDPM01000013">
    <property type="protein sequence ID" value="RXZ85067.1"/>
    <property type="molecule type" value="Genomic_DNA"/>
</dbReference>
<dbReference type="Proteomes" id="UP000292686">
    <property type="component" value="Unassembled WGS sequence"/>
</dbReference>
<evidence type="ECO:0000256" key="5">
    <source>
        <dbReference type="ARBA" id="ARBA00022989"/>
    </source>
</evidence>
<evidence type="ECO:0000256" key="7">
    <source>
        <dbReference type="RuleBase" id="RU003942"/>
    </source>
</evidence>
<comment type="caution">
    <text evidence="11">The sequence shown here is derived from an EMBL/GenBank/DDBJ whole genome shotgun (WGS) entry which is preliminary data.</text>
</comment>
<protein>
    <submittedName>
        <fullName evidence="11">Multidrug efflux SMR transporter</fullName>
    </submittedName>
    <submittedName>
        <fullName evidence="9">Quaternary ammonium compound-resistance protein SugE</fullName>
    </submittedName>
</protein>
<evidence type="ECO:0000313" key="12">
    <source>
        <dbReference type="Proteomes" id="UP000292686"/>
    </source>
</evidence>
<dbReference type="InterPro" id="IPR000390">
    <property type="entry name" value="Small_drug/metabolite_transptr"/>
</dbReference>
<dbReference type="GO" id="GO:0022857">
    <property type="term" value="F:transmembrane transporter activity"/>
    <property type="evidence" value="ECO:0007669"/>
    <property type="project" value="InterPro"/>
</dbReference>
<evidence type="ECO:0000256" key="6">
    <source>
        <dbReference type="ARBA" id="ARBA00023136"/>
    </source>
</evidence>
<sequence length="107" mass="11176">MSWIILIASGVLEAVWATALGKSEGFTKLWPSIIFGVALVVSMGGLAWAMRDISTGTAYAVWVGIGASLTVAWAMITGDTDVSWVKILLLVGLVGCIVGLKLVDTGH</sequence>
<keyword evidence="2" id="KW-0813">Transport</keyword>
<accession>A0A4Q2M7N3</accession>
<evidence type="ECO:0000313" key="9">
    <source>
        <dbReference type="EMBL" id="NYD68768.1"/>
    </source>
</evidence>
<comment type="similarity">
    <text evidence="7">Belongs to the drug/metabolite transporter (DMT) superfamily. Small multidrug resistance (SMR) (TC 2.A.7.1) family.</text>
</comment>
<dbReference type="PANTHER" id="PTHR30561:SF0">
    <property type="entry name" value="GUANIDINIUM EXPORTER"/>
    <property type="match status" value="1"/>
</dbReference>
<dbReference type="SUPFAM" id="SSF103481">
    <property type="entry name" value="Multidrug resistance efflux transporter EmrE"/>
    <property type="match status" value="1"/>
</dbReference>
<feature type="transmembrane region" description="Helical" evidence="8">
    <location>
        <begin position="82"/>
        <end position="103"/>
    </location>
</feature>
<feature type="transmembrane region" description="Helical" evidence="8">
    <location>
        <begin position="33"/>
        <end position="50"/>
    </location>
</feature>
<evidence type="ECO:0000313" key="10">
    <source>
        <dbReference type="EMBL" id="RXZ85067.1"/>
    </source>
</evidence>
<dbReference type="RefSeq" id="WP_129176141.1">
    <property type="nucleotide sequence ID" value="NZ_JACCBI010000001.1"/>
</dbReference>
<comment type="subcellular location">
    <subcellularLocation>
        <location evidence="1 7">Cell membrane</location>
        <topology evidence="1 7">Multi-pass membrane protein</topology>
    </subcellularLocation>
</comment>
<feature type="transmembrane region" description="Helical" evidence="8">
    <location>
        <begin position="57"/>
        <end position="76"/>
    </location>
</feature>
<evidence type="ECO:0000256" key="3">
    <source>
        <dbReference type="ARBA" id="ARBA00022475"/>
    </source>
</evidence>
<keyword evidence="6 8" id="KW-0472">Membrane</keyword>
<dbReference type="OrthoDB" id="21828at2"/>
<evidence type="ECO:0000256" key="8">
    <source>
        <dbReference type="SAM" id="Phobius"/>
    </source>
</evidence>
<evidence type="ECO:0000256" key="2">
    <source>
        <dbReference type="ARBA" id="ARBA00022448"/>
    </source>
</evidence>
<evidence type="ECO:0000313" key="11">
    <source>
        <dbReference type="EMBL" id="RXZ85852.1"/>
    </source>
</evidence>
<dbReference type="AlphaFoldDB" id="A0A4Q2M7N3"/>
<proteinExistence type="inferred from homology"/>
<keyword evidence="5 8" id="KW-1133">Transmembrane helix</keyword>
<evidence type="ECO:0000313" key="13">
    <source>
        <dbReference type="Proteomes" id="UP000581087"/>
    </source>
</evidence>
<dbReference type="InterPro" id="IPR045324">
    <property type="entry name" value="Small_multidrug_res"/>
</dbReference>
<dbReference type="PANTHER" id="PTHR30561">
    <property type="entry name" value="SMR FAMILY PROTON-DEPENDENT DRUG EFFLUX TRANSPORTER SUGE"/>
    <property type="match status" value="1"/>
</dbReference>
<keyword evidence="3" id="KW-1003">Cell membrane</keyword>
<dbReference type="EMBL" id="SDPM01000007">
    <property type="protein sequence ID" value="RXZ85852.1"/>
    <property type="molecule type" value="Genomic_DNA"/>
</dbReference>
<dbReference type="GO" id="GO:0005886">
    <property type="term" value="C:plasma membrane"/>
    <property type="evidence" value="ECO:0007669"/>
    <property type="project" value="UniProtKB-SubCell"/>
</dbReference>
<dbReference type="EMBL" id="JACCBI010000001">
    <property type="protein sequence ID" value="NYD68768.1"/>
    <property type="molecule type" value="Genomic_DNA"/>
</dbReference>
<evidence type="ECO:0000256" key="4">
    <source>
        <dbReference type="ARBA" id="ARBA00022692"/>
    </source>
</evidence>
<dbReference type="Pfam" id="PF00893">
    <property type="entry name" value="Multi_Drug_Res"/>
    <property type="match status" value="1"/>
</dbReference>
<gene>
    <name evidence="9" type="ORF">BJ972_003287</name>
    <name evidence="11" type="ORF">ESP50_13770</name>
    <name evidence="10" type="ORF">ESP50_16975</name>
</gene>
<keyword evidence="12" id="KW-1185">Reference proteome</keyword>
<reference evidence="9 13" key="2">
    <citation type="submission" date="2020-07" db="EMBL/GenBank/DDBJ databases">
        <title>Sequencing the genomes of 1000 actinobacteria strains.</title>
        <authorList>
            <person name="Klenk H.-P."/>
        </authorList>
    </citation>
    <scope>NUCLEOTIDE SEQUENCE [LARGE SCALE GENOMIC DNA]</scope>
    <source>
        <strain evidence="9 13">DSM 23870</strain>
    </source>
</reference>